<keyword evidence="10" id="KW-0229">DNA integration</keyword>
<keyword evidence="9" id="KW-0460">Magnesium</keyword>
<evidence type="ECO:0000256" key="14">
    <source>
        <dbReference type="ARBA" id="ARBA00023172"/>
    </source>
</evidence>
<gene>
    <name evidence="19" type="ORF">L195_g014196</name>
</gene>
<reference evidence="19 20" key="2">
    <citation type="journal article" date="2017" name="Front. Plant Sci.">
        <title>Gene Classification and Mining of Molecular Markers Useful in Red Clover (Trifolium pratense) Breeding.</title>
        <authorList>
            <person name="Istvanek J."/>
            <person name="Dluhosova J."/>
            <person name="Dluhos P."/>
            <person name="Patkova L."/>
            <person name="Nedelnik J."/>
            <person name="Repkova J."/>
        </authorList>
    </citation>
    <scope>NUCLEOTIDE SEQUENCE [LARGE SCALE GENOMIC DNA]</scope>
    <source>
        <strain evidence="20">cv. Tatra</strain>
        <tissue evidence="19">Young leaves</tissue>
    </source>
</reference>
<keyword evidence="4" id="KW-0540">Nuclease</keyword>
<protein>
    <submittedName>
        <fullName evidence="19">Ty3/gypsy retrotransposon protein</fullName>
    </submittedName>
</protein>
<accession>A0A2K3PQ90</accession>
<dbReference type="Pfam" id="PF17921">
    <property type="entry name" value="Integrase_H2C2"/>
    <property type="match status" value="1"/>
</dbReference>
<dbReference type="InterPro" id="IPR036397">
    <property type="entry name" value="RNaseH_sf"/>
</dbReference>
<keyword evidence="8" id="KW-0378">Hydrolase</keyword>
<dbReference type="PROSITE" id="PS50878">
    <property type="entry name" value="RT_POL"/>
    <property type="match status" value="1"/>
</dbReference>
<evidence type="ECO:0000256" key="7">
    <source>
        <dbReference type="ARBA" id="ARBA00022759"/>
    </source>
</evidence>
<evidence type="ECO:0000256" key="2">
    <source>
        <dbReference type="ARBA" id="ARBA00022679"/>
    </source>
</evidence>
<dbReference type="GO" id="GO:0003964">
    <property type="term" value="F:RNA-directed DNA polymerase activity"/>
    <property type="evidence" value="ECO:0007669"/>
    <property type="project" value="UniProtKB-KW"/>
</dbReference>
<feature type="region of interest" description="Disordered" evidence="16">
    <location>
        <begin position="236"/>
        <end position="277"/>
    </location>
</feature>
<dbReference type="GO" id="GO:0003887">
    <property type="term" value="F:DNA-directed DNA polymerase activity"/>
    <property type="evidence" value="ECO:0007669"/>
    <property type="project" value="UniProtKB-KW"/>
</dbReference>
<comment type="caution">
    <text evidence="19">The sequence shown here is derived from an EMBL/GenBank/DDBJ whole genome shotgun (WGS) entry which is preliminary data.</text>
</comment>
<dbReference type="GO" id="GO:0046872">
    <property type="term" value="F:metal ion binding"/>
    <property type="evidence" value="ECO:0007669"/>
    <property type="project" value="UniProtKB-KW"/>
</dbReference>
<dbReference type="InterPro" id="IPR041577">
    <property type="entry name" value="RT_RNaseH_2"/>
</dbReference>
<dbReference type="InterPro" id="IPR043128">
    <property type="entry name" value="Rev_trsase/Diguanyl_cyclase"/>
</dbReference>
<keyword evidence="13" id="KW-0238">DNA-binding</keyword>
<evidence type="ECO:0000259" key="18">
    <source>
        <dbReference type="PROSITE" id="PS50994"/>
    </source>
</evidence>
<dbReference type="SUPFAM" id="SSF53098">
    <property type="entry name" value="Ribonuclease H-like"/>
    <property type="match status" value="1"/>
</dbReference>
<dbReference type="SUPFAM" id="SSF50630">
    <property type="entry name" value="Acid proteases"/>
    <property type="match status" value="1"/>
</dbReference>
<dbReference type="Proteomes" id="UP000236291">
    <property type="component" value="Unassembled WGS sequence"/>
</dbReference>
<evidence type="ECO:0000313" key="19">
    <source>
        <dbReference type="EMBL" id="PNY17453.1"/>
    </source>
</evidence>
<feature type="compositionally biased region" description="Basic residues" evidence="16">
    <location>
        <begin position="1519"/>
        <end position="1528"/>
    </location>
</feature>
<evidence type="ECO:0000256" key="13">
    <source>
        <dbReference type="ARBA" id="ARBA00023125"/>
    </source>
</evidence>
<evidence type="ECO:0000256" key="15">
    <source>
        <dbReference type="ARBA" id="ARBA00023268"/>
    </source>
</evidence>
<dbReference type="InterPro" id="IPR000477">
    <property type="entry name" value="RT_dom"/>
</dbReference>
<evidence type="ECO:0000256" key="10">
    <source>
        <dbReference type="ARBA" id="ARBA00022908"/>
    </source>
</evidence>
<evidence type="ECO:0000256" key="9">
    <source>
        <dbReference type="ARBA" id="ARBA00022842"/>
    </source>
</evidence>
<organism evidence="19 20">
    <name type="scientific">Trifolium pratense</name>
    <name type="common">Red clover</name>
    <dbReference type="NCBI Taxonomy" id="57577"/>
    <lineage>
        <taxon>Eukaryota</taxon>
        <taxon>Viridiplantae</taxon>
        <taxon>Streptophyta</taxon>
        <taxon>Embryophyta</taxon>
        <taxon>Tracheophyta</taxon>
        <taxon>Spermatophyta</taxon>
        <taxon>Magnoliopsida</taxon>
        <taxon>eudicotyledons</taxon>
        <taxon>Gunneridae</taxon>
        <taxon>Pentapetalae</taxon>
        <taxon>rosids</taxon>
        <taxon>fabids</taxon>
        <taxon>Fabales</taxon>
        <taxon>Fabaceae</taxon>
        <taxon>Papilionoideae</taxon>
        <taxon>50 kb inversion clade</taxon>
        <taxon>NPAAA clade</taxon>
        <taxon>Hologalegina</taxon>
        <taxon>IRL clade</taxon>
        <taxon>Trifolieae</taxon>
        <taxon>Trifolium</taxon>
    </lineage>
</organism>
<evidence type="ECO:0000259" key="17">
    <source>
        <dbReference type="PROSITE" id="PS50878"/>
    </source>
</evidence>
<evidence type="ECO:0000256" key="8">
    <source>
        <dbReference type="ARBA" id="ARBA00022801"/>
    </source>
</evidence>
<dbReference type="Pfam" id="PF24626">
    <property type="entry name" value="SH3_Tf2-1"/>
    <property type="match status" value="1"/>
</dbReference>
<reference evidence="19 20" key="1">
    <citation type="journal article" date="2014" name="Am. J. Bot.">
        <title>Genome assembly and annotation for red clover (Trifolium pratense; Fabaceae).</title>
        <authorList>
            <person name="Istvanek J."/>
            <person name="Jaros M."/>
            <person name="Krenek A."/>
            <person name="Repkova J."/>
        </authorList>
    </citation>
    <scope>NUCLEOTIDE SEQUENCE [LARGE SCALE GENOMIC DNA]</scope>
    <source>
        <strain evidence="20">cv. Tatra</strain>
        <tissue evidence="19">Young leaves</tissue>
    </source>
</reference>
<evidence type="ECO:0000256" key="4">
    <source>
        <dbReference type="ARBA" id="ARBA00022722"/>
    </source>
</evidence>
<dbReference type="InterPro" id="IPR012337">
    <property type="entry name" value="RNaseH-like_sf"/>
</dbReference>
<dbReference type="GO" id="GO:0004190">
    <property type="term" value="F:aspartic-type endopeptidase activity"/>
    <property type="evidence" value="ECO:0007669"/>
    <property type="project" value="UniProtKB-KW"/>
</dbReference>
<dbReference type="Gene3D" id="3.30.420.10">
    <property type="entry name" value="Ribonuclease H-like superfamily/Ribonuclease H"/>
    <property type="match status" value="1"/>
</dbReference>
<evidence type="ECO:0000256" key="16">
    <source>
        <dbReference type="SAM" id="MobiDB-lite"/>
    </source>
</evidence>
<dbReference type="FunFam" id="3.10.20.370:FF:000001">
    <property type="entry name" value="Retrovirus-related Pol polyprotein from transposon 17.6-like protein"/>
    <property type="match status" value="1"/>
</dbReference>
<dbReference type="EMBL" id="ASHM01009374">
    <property type="protein sequence ID" value="PNY17453.1"/>
    <property type="molecule type" value="Genomic_DNA"/>
</dbReference>
<keyword evidence="14" id="KW-0233">DNA recombination</keyword>
<dbReference type="PANTHER" id="PTHR37984:SF5">
    <property type="entry name" value="PROTEIN NYNRIN-LIKE"/>
    <property type="match status" value="1"/>
</dbReference>
<dbReference type="SUPFAM" id="SSF56672">
    <property type="entry name" value="DNA/RNA polymerases"/>
    <property type="match status" value="1"/>
</dbReference>
<feature type="domain" description="Integrase catalytic" evidence="18">
    <location>
        <begin position="1110"/>
        <end position="1274"/>
    </location>
</feature>
<dbReference type="InterPro" id="IPR043502">
    <property type="entry name" value="DNA/RNA_pol_sf"/>
</dbReference>
<dbReference type="Pfam" id="PF17919">
    <property type="entry name" value="RT_RNaseH_2"/>
    <property type="match status" value="1"/>
</dbReference>
<dbReference type="InterPro" id="IPR050951">
    <property type="entry name" value="Retrovirus_Pol_polyprotein"/>
</dbReference>
<evidence type="ECO:0000256" key="11">
    <source>
        <dbReference type="ARBA" id="ARBA00022918"/>
    </source>
</evidence>
<evidence type="ECO:0000256" key="3">
    <source>
        <dbReference type="ARBA" id="ARBA00022695"/>
    </source>
</evidence>
<evidence type="ECO:0000256" key="5">
    <source>
        <dbReference type="ARBA" id="ARBA00022723"/>
    </source>
</evidence>
<keyword evidence="5" id="KW-0479">Metal-binding</keyword>
<keyword evidence="15" id="KW-0511">Multifunctional enzyme</keyword>
<dbReference type="CDD" id="cd09274">
    <property type="entry name" value="RNase_HI_RT_Ty3"/>
    <property type="match status" value="1"/>
</dbReference>
<dbReference type="FunFam" id="3.10.10.10:FF:000007">
    <property type="entry name" value="Retrovirus-related Pol polyprotein from transposon 17.6-like Protein"/>
    <property type="match status" value="1"/>
</dbReference>
<evidence type="ECO:0000313" key="20">
    <source>
        <dbReference type="Proteomes" id="UP000236291"/>
    </source>
</evidence>
<keyword evidence="2" id="KW-0808">Transferase</keyword>
<dbReference type="InterPro" id="IPR005162">
    <property type="entry name" value="Retrotrans_gag_dom"/>
</dbReference>
<dbReference type="Gene3D" id="3.30.70.270">
    <property type="match status" value="2"/>
</dbReference>
<feature type="compositionally biased region" description="Polar residues" evidence="16">
    <location>
        <begin position="253"/>
        <end position="277"/>
    </location>
</feature>
<dbReference type="CDD" id="cd01647">
    <property type="entry name" value="RT_LTR"/>
    <property type="match status" value="1"/>
</dbReference>
<dbReference type="InterPro" id="IPR041588">
    <property type="entry name" value="Integrase_H2C2"/>
</dbReference>
<dbReference type="Gene3D" id="1.10.340.70">
    <property type="match status" value="1"/>
</dbReference>
<keyword evidence="6" id="KW-0064">Aspartyl protease</keyword>
<keyword evidence="12" id="KW-0239">DNA-directed DNA polymerase</keyword>
<dbReference type="Gene3D" id="3.10.20.370">
    <property type="match status" value="1"/>
</dbReference>
<feature type="compositionally biased region" description="Low complexity" evidence="16">
    <location>
        <begin position="236"/>
        <end position="252"/>
    </location>
</feature>
<sequence length="1535" mass="175643">MANLNDNTTSAEIKRNEEMQLFQAELLERMERLETNTDSKFDKVYAALDVLITQSQQRPPHGAGSSSRPPFQVRNVKLEFPRFDGTNVHEWIFRAEQFFEYYDTPDLDRLTIASVHLDKDVVPWYQMVQRTHPFTSWIEFTRALELDFGPSVYDCPRATLFKLKQTGTVAEYYLQFTSLANRVYGLSNDALIDCFVSGLNDEIRRDVLIHTPISLVKAMSLAKVYEEKYSYNNKNQKNYSNSYSTNKPNTNKPDYTTRNTAPILNTPPTRPMSQFQNNPNIKRMSQAERQLRRDKGLCYWCDDKFSFTHKCPNRQLMLIQNDDDLDADQVLDQLTQTTETTIKSLDTNQPEHHLSLNAMKGTSNMGVLRFAGSIEHIGVQILIDGGSSDNFLQPRIAKFLKLPIEPGPQFNVLVGNGEIMTAEGVIQNLPLEIQGHKLEVPVFLLPVAGADVILGASWLATLGPHVADYASLTLKFFLKDKFVTLTGQAVPRPTPAQFHHFKRLANTDSIAECFTVQCLKSTDDADIFKDLPTNTEPEIAMLLYTYKNVFKTPTALPPDRFHNHTIPLIEGATPVKVKPYRYPHSQKEQIEAMIQDMLHQGIIQNSTSPFSSPIVLVKKKDGTWRFCTDYRALNAITVKDSFPIPTVDELLDELFGAKYFSKLDLRSGYHQILLQPEDRHKTAFRTHQGHYEWLVMPFGLTNAPATFQSLMNHIFQHALRKYVLVFFDDILIYSNTWQDHLQHLDVVLRVLQENILYVKLSKCNFGVLEIEYLGHVVTGQGVSMDKDKVQAVLNWPTPMNVKQLRGFLGLTGYYRRFIKSYAKIASPLTDLLKKEAYQWNAQAEEAFKQLKNAITTAPVLALPNFKLPFILETDASGVGIGAVLHQQGHPIAYFSKKLVPRNQKKSAYFREMLAIAEAIAKFRHYLLGHKFIIRTDQKSLRSLMEQSLQTPDQQEWLHKFLGYDFTIEYKPGKENMAADALSRIMTLSWSEPKCQFIEQIRVALQNDNQMREILMKCNAGKAPVQYSMRDGLLYWKQRLVIPKDNDLLYKVLFEFHTSPIGGHAGITRTMARIKSQFYWPDMKQDIIDYVQKCMVCQQAKTTNTSPAGLLQPLPIPSQVWEDIAMDFITGLPLSSGYTTIMVVVDRLTKYAHFIPMKSDYTSKSVAESFMHNIVKLHGMPKSIVSDRDKVFTSAFWQQLFKLQGTSLAMSSAYHPQSDGQTEVLNKALELFLRCFTFHNPKSWSKVLSWAEYWYNTAFQTSIGMTPFKALYGRDPPYLTKYEAQVTDPPALQEELMERDKILQQLKSNLDRAQQYMKKQADKHRKDVTFQVGDLVLVKLQPYRQQSVALRKNQKLGMRYFGPFEIIACIGAVAYKLKLPDNAKIHPVFHVSQLKPFKGAASDQYLPLPLTMTETGPIMQPIAVLQARTIMRGTQRVHQILVQWDTNAEAEATWEDFDDLQLKFPTLNLEDKVVFNGEGIVMRPNTTNLLEENVSAKFHKGPQDMHDSVSGGKELSGPRRGQRAKKPHSMWREYAK</sequence>
<evidence type="ECO:0000256" key="12">
    <source>
        <dbReference type="ARBA" id="ARBA00022932"/>
    </source>
</evidence>
<dbReference type="FunFam" id="1.10.340.70:FF:000001">
    <property type="entry name" value="Retrovirus-related Pol polyprotein from transposon gypsy-like Protein"/>
    <property type="match status" value="1"/>
</dbReference>
<dbReference type="FunFam" id="3.30.70.270:FF:000020">
    <property type="entry name" value="Transposon Tf2-6 polyprotein-like Protein"/>
    <property type="match status" value="1"/>
</dbReference>
<keyword evidence="3" id="KW-0548">Nucleotidyltransferase</keyword>
<dbReference type="FunFam" id="3.30.420.10:FF:000032">
    <property type="entry name" value="Retrovirus-related Pol polyprotein from transposon 297-like Protein"/>
    <property type="match status" value="1"/>
</dbReference>
<dbReference type="GO" id="GO:0015074">
    <property type="term" value="P:DNA integration"/>
    <property type="evidence" value="ECO:0007669"/>
    <property type="project" value="UniProtKB-KW"/>
</dbReference>
<dbReference type="PANTHER" id="PTHR37984">
    <property type="entry name" value="PROTEIN CBG26694"/>
    <property type="match status" value="1"/>
</dbReference>
<dbReference type="PROSITE" id="PS50994">
    <property type="entry name" value="INTEGRASE"/>
    <property type="match status" value="1"/>
</dbReference>
<dbReference type="GO" id="GO:0003677">
    <property type="term" value="F:DNA binding"/>
    <property type="evidence" value="ECO:0007669"/>
    <property type="project" value="UniProtKB-KW"/>
</dbReference>
<dbReference type="GO" id="GO:0006310">
    <property type="term" value="P:DNA recombination"/>
    <property type="evidence" value="ECO:0007669"/>
    <property type="project" value="UniProtKB-KW"/>
</dbReference>
<proteinExistence type="predicted"/>
<dbReference type="CDD" id="cd00303">
    <property type="entry name" value="retropepsin_like"/>
    <property type="match status" value="1"/>
</dbReference>
<evidence type="ECO:0000256" key="1">
    <source>
        <dbReference type="ARBA" id="ARBA00022670"/>
    </source>
</evidence>
<name>A0A2K3PQ90_TRIPR</name>
<feature type="domain" description="Reverse transcriptase" evidence="17">
    <location>
        <begin position="598"/>
        <end position="777"/>
    </location>
</feature>
<keyword evidence="1" id="KW-0645">Protease</keyword>
<dbReference type="Pfam" id="PF08284">
    <property type="entry name" value="RVP_2"/>
    <property type="match status" value="1"/>
</dbReference>
<evidence type="ECO:0000256" key="6">
    <source>
        <dbReference type="ARBA" id="ARBA00022750"/>
    </source>
</evidence>
<dbReference type="Gene3D" id="3.10.10.10">
    <property type="entry name" value="HIV Type 1 Reverse Transcriptase, subunit A, domain 1"/>
    <property type="match status" value="1"/>
</dbReference>
<dbReference type="Pfam" id="PF00078">
    <property type="entry name" value="RVT_1"/>
    <property type="match status" value="1"/>
</dbReference>
<dbReference type="InterPro" id="IPR021109">
    <property type="entry name" value="Peptidase_aspartic_dom_sf"/>
</dbReference>
<dbReference type="Gene3D" id="2.40.70.10">
    <property type="entry name" value="Acid Proteases"/>
    <property type="match status" value="1"/>
</dbReference>
<dbReference type="GO" id="GO:0006508">
    <property type="term" value="P:proteolysis"/>
    <property type="evidence" value="ECO:0007669"/>
    <property type="project" value="UniProtKB-KW"/>
</dbReference>
<dbReference type="InterPro" id="IPR056924">
    <property type="entry name" value="SH3_Tf2-1"/>
</dbReference>
<dbReference type="Pfam" id="PF03732">
    <property type="entry name" value="Retrotrans_gag"/>
    <property type="match status" value="1"/>
</dbReference>
<keyword evidence="7" id="KW-0255">Endonuclease</keyword>
<keyword evidence="11" id="KW-0695">RNA-directed DNA polymerase</keyword>
<dbReference type="InterPro" id="IPR001584">
    <property type="entry name" value="Integrase_cat-core"/>
</dbReference>
<dbReference type="GO" id="GO:0004519">
    <property type="term" value="F:endonuclease activity"/>
    <property type="evidence" value="ECO:0007669"/>
    <property type="project" value="UniProtKB-KW"/>
</dbReference>
<feature type="region of interest" description="Disordered" evidence="16">
    <location>
        <begin position="1497"/>
        <end position="1535"/>
    </location>
</feature>